<dbReference type="SUPFAM" id="SSF102405">
    <property type="entry name" value="MCP/YpsA-like"/>
    <property type="match status" value="1"/>
</dbReference>
<dbReference type="Gene3D" id="3.40.50.450">
    <property type="match status" value="1"/>
</dbReference>
<dbReference type="Pfam" id="PF21102">
    <property type="entry name" value="DprA_N"/>
    <property type="match status" value="1"/>
</dbReference>
<reference evidence="4 5" key="1">
    <citation type="submission" date="2022-06" db="EMBL/GenBank/DDBJ databases">
        <authorList>
            <person name="Xuan X."/>
        </authorList>
    </citation>
    <scope>NUCLEOTIDE SEQUENCE [LARGE SCALE GENOMIC DNA]</scope>
    <source>
        <strain evidence="4 5">2V75</strain>
    </source>
</reference>
<dbReference type="EMBL" id="JAMXIB010000003">
    <property type="protein sequence ID" value="MCO5724269.1"/>
    <property type="molecule type" value="Genomic_DNA"/>
</dbReference>
<dbReference type="InterPro" id="IPR036388">
    <property type="entry name" value="WH-like_DNA-bd_sf"/>
</dbReference>
<dbReference type="RefSeq" id="WP_252740648.1">
    <property type="nucleotide sequence ID" value="NZ_JAMXIB010000003.1"/>
</dbReference>
<dbReference type="PANTHER" id="PTHR43022">
    <property type="entry name" value="PROTEIN SMF"/>
    <property type="match status" value="1"/>
</dbReference>
<evidence type="ECO:0000256" key="1">
    <source>
        <dbReference type="ARBA" id="ARBA00006525"/>
    </source>
</evidence>
<keyword evidence="5" id="KW-1185">Reference proteome</keyword>
<comment type="caution">
    <text evidence="4">The sequence shown here is derived from an EMBL/GenBank/DDBJ whole genome shotgun (WGS) entry which is preliminary data.</text>
</comment>
<dbReference type="Gene3D" id="1.10.10.10">
    <property type="entry name" value="Winged helix-like DNA-binding domain superfamily/Winged helix DNA-binding domain"/>
    <property type="match status" value="1"/>
</dbReference>
<proteinExistence type="inferred from homology"/>
<dbReference type="NCBIfam" id="TIGR00732">
    <property type="entry name" value="dprA"/>
    <property type="match status" value="1"/>
</dbReference>
<dbReference type="Pfam" id="PF02481">
    <property type="entry name" value="DNA_processg_A"/>
    <property type="match status" value="1"/>
</dbReference>
<feature type="domain" description="Smf/DprA SLOG" evidence="2">
    <location>
        <begin position="81"/>
        <end position="288"/>
    </location>
</feature>
<dbReference type="Proteomes" id="UP001206312">
    <property type="component" value="Unassembled WGS sequence"/>
</dbReference>
<dbReference type="InterPro" id="IPR003488">
    <property type="entry name" value="DprA"/>
</dbReference>
<dbReference type="InterPro" id="IPR010994">
    <property type="entry name" value="RuvA_2-like"/>
</dbReference>
<protein>
    <submittedName>
        <fullName evidence="4">DNA-processing protein DprA</fullName>
    </submittedName>
</protein>
<dbReference type="SUPFAM" id="SSF47781">
    <property type="entry name" value="RuvA domain 2-like"/>
    <property type="match status" value="1"/>
</dbReference>
<organism evidence="4 5">
    <name type="scientific">Robiginitalea marina</name>
    <dbReference type="NCBI Taxonomy" id="2954105"/>
    <lineage>
        <taxon>Bacteria</taxon>
        <taxon>Pseudomonadati</taxon>
        <taxon>Bacteroidota</taxon>
        <taxon>Flavobacteriia</taxon>
        <taxon>Flavobacteriales</taxon>
        <taxon>Flavobacteriaceae</taxon>
        <taxon>Robiginitalea</taxon>
    </lineage>
</organism>
<sequence>MSESELIALLRLTRVPGVGPVTARKLVAHFGGAQAIFDEAGSGSPKAGGIRKEALKNLSNPQILREALEQWGHIQKQGIRCLAYWDGDYPEALRHCEDAPVLLFFQGSVCLAGRRFVSIVGTRNMTPYGREFCRQFLEGIARYRPVIVSGLAYGIDLCAQLAALDLGLETIACLGHGLDRIYPEPHAKYASRIRGQGGLLSEFWLGTKPEPMNFVRRNRIIAGLSEATVVVESADRGGSLVTADLAFGYNREVFAVPGRVGDYFSRGCNELIRQQKAQVLHGPEDFAVAMNWSAPGGGLKPAREREIPMEKFTEEQQRIITLLAREGEQFLDTISQECRLAVGEVAALLLHLELEGIVEPLPAKKFRIKPA</sequence>
<evidence type="ECO:0000313" key="4">
    <source>
        <dbReference type="EMBL" id="MCO5724269.1"/>
    </source>
</evidence>
<accession>A0ABT1AWH2</accession>
<evidence type="ECO:0000259" key="3">
    <source>
        <dbReference type="Pfam" id="PF17782"/>
    </source>
</evidence>
<gene>
    <name evidence="4" type="primary">dprA</name>
    <name evidence="4" type="ORF">NG653_05345</name>
</gene>
<comment type="similarity">
    <text evidence="1">Belongs to the DprA/Smf family.</text>
</comment>
<feature type="domain" description="DprA winged helix" evidence="3">
    <location>
        <begin position="313"/>
        <end position="363"/>
    </location>
</feature>
<name>A0ABT1AWH2_9FLAO</name>
<dbReference type="InterPro" id="IPR057666">
    <property type="entry name" value="DrpA_SLOG"/>
</dbReference>
<evidence type="ECO:0000259" key="2">
    <source>
        <dbReference type="Pfam" id="PF02481"/>
    </source>
</evidence>
<evidence type="ECO:0000313" key="5">
    <source>
        <dbReference type="Proteomes" id="UP001206312"/>
    </source>
</evidence>
<dbReference type="PANTHER" id="PTHR43022:SF1">
    <property type="entry name" value="PROTEIN SMF"/>
    <property type="match status" value="1"/>
</dbReference>
<dbReference type="Pfam" id="PF17782">
    <property type="entry name" value="WHD_DprA"/>
    <property type="match status" value="1"/>
</dbReference>
<dbReference type="InterPro" id="IPR041614">
    <property type="entry name" value="DprA_WH"/>
</dbReference>